<organism evidence="4 5">
    <name type="scientific">Streptoalloteichus tenebrarius (strain ATCC 17920 / DSM 40477 / JCM 4838 / CBS 697.72 / NBRC 16177 / NCIMB 11028 / NRRL B-12390 / A12253. 1 / ISP 5477)</name>
    <name type="common">Streptomyces tenebrarius</name>
    <dbReference type="NCBI Taxonomy" id="1933"/>
    <lineage>
        <taxon>Bacteria</taxon>
        <taxon>Bacillati</taxon>
        <taxon>Actinomycetota</taxon>
        <taxon>Actinomycetes</taxon>
        <taxon>Pseudonocardiales</taxon>
        <taxon>Pseudonocardiaceae</taxon>
        <taxon>Streptoalloteichus</taxon>
    </lineage>
</organism>
<reference evidence="4 5" key="1">
    <citation type="submission" date="2022-06" db="EMBL/GenBank/DDBJ databases">
        <title>Genomic Encyclopedia of Archaeal and Bacterial Type Strains, Phase II (KMG-II): from individual species to whole genera.</title>
        <authorList>
            <person name="Goeker M."/>
        </authorList>
    </citation>
    <scope>NUCLEOTIDE SEQUENCE [LARGE SCALE GENOMIC DNA]</scope>
    <source>
        <strain evidence="4 5">DSM 40477</strain>
    </source>
</reference>
<comment type="caution">
    <text evidence="4">The sequence shown here is derived from an EMBL/GenBank/DDBJ whole genome shotgun (WGS) entry which is preliminary data.</text>
</comment>
<name>A0ABT1HZ76_STRSD</name>
<keyword evidence="2" id="KW-0560">Oxidoreductase</keyword>
<dbReference type="EMBL" id="JAMTCP010000030">
    <property type="protein sequence ID" value="MCP2260660.1"/>
    <property type="molecule type" value="Genomic_DNA"/>
</dbReference>
<gene>
    <name evidence="4" type="ORF">LX15_004380</name>
</gene>
<dbReference type="PANTHER" id="PTHR44196">
    <property type="entry name" value="DEHYDROGENASE/REDUCTASE SDR FAMILY MEMBER 7B"/>
    <property type="match status" value="1"/>
</dbReference>
<dbReference type="PANTHER" id="PTHR44196:SF1">
    <property type="entry name" value="DEHYDROGENASE_REDUCTASE SDR FAMILY MEMBER 7B"/>
    <property type="match status" value="1"/>
</dbReference>
<dbReference type="Proteomes" id="UP001205311">
    <property type="component" value="Unassembled WGS sequence"/>
</dbReference>
<dbReference type="SUPFAM" id="SSF51735">
    <property type="entry name" value="NAD(P)-binding Rossmann-fold domains"/>
    <property type="match status" value="1"/>
</dbReference>
<evidence type="ECO:0000313" key="4">
    <source>
        <dbReference type="EMBL" id="MCP2260660.1"/>
    </source>
</evidence>
<dbReference type="RefSeq" id="WP_253671508.1">
    <property type="nucleotide sequence ID" value="NZ_JAMTCP010000030.1"/>
</dbReference>
<dbReference type="InterPro" id="IPR036291">
    <property type="entry name" value="NAD(P)-bd_dom_sf"/>
</dbReference>
<dbReference type="InterPro" id="IPR020904">
    <property type="entry name" value="Sc_DH/Rdtase_CS"/>
</dbReference>
<evidence type="ECO:0000256" key="2">
    <source>
        <dbReference type="ARBA" id="ARBA00023002"/>
    </source>
</evidence>
<dbReference type="PRINTS" id="PR00081">
    <property type="entry name" value="GDHRDH"/>
</dbReference>
<accession>A0ABT1HZ76</accession>
<sequence length="334" mass="36348">MRWRLRGKVVVVTGASSGIGRVTAVAFARQGAAVVLVARRAAALEAVAEECRAHEVPALAMPADVTDEEAVREVARSTVERLGRLDVWVNNAGVTLWGRVEEVPMEDFRRVLETNFLGYVHGARAALPHFREQGRGVLVNNASMLSVVAEPYAGAYVAAKHAVLGFASSLRQELALDGLARQIRVCSAMPATIDTPLFQHGGNYSGRRAKAMRPVYPPERVARTLVNLARWPRREVFVGPAARMLAWQWRMAPALTERLTAWMADQDQLERHRLVPADDGNLFAPVDDGDTADGGWGGRRGQARRRVLAAAVAGAGLLGATATALRRPRGDRWS</sequence>
<dbReference type="Pfam" id="PF00106">
    <property type="entry name" value="adh_short"/>
    <property type="match status" value="1"/>
</dbReference>
<dbReference type="Gene3D" id="3.40.50.720">
    <property type="entry name" value="NAD(P)-binding Rossmann-like Domain"/>
    <property type="match status" value="1"/>
</dbReference>
<evidence type="ECO:0000256" key="3">
    <source>
        <dbReference type="RuleBase" id="RU000363"/>
    </source>
</evidence>
<proteinExistence type="inferred from homology"/>
<dbReference type="PROSITE" id="PS00061">
    <property type="entry name" value="ADH_SHORT"/>
    <property type="match status" value="1"/>
</dbReference>
<evidence type="ECO:0000256" key="1">
    <source>
        <dbReference type="ARBA" id="ARBA00006484"/>
    </source>
</evidence>
<keyword evidence="5" id="KW-1185">Reference proteome</keyword>
<protein>
    <submittedName>
        <fullName evidence="4">Short-chain dehydrogenase</fullName>
    </submittedName>
</protein>
<dbReference type="NCBIfam" id="NF005495">
    <property type="entry name" value="PRK07109.1"/>
    <property type="match status" value="1"/>
</dbReference>
<comment type="similarity">
    <text evidence="1 3">Belongs to the short-chain dehydrogenases/reductases (SDR) family.</text>
</comment>
<dbReference type="InterPro" id="IPR002347">
    <property type="entry name" value="SDR_fam"/>
</dbReference>
<evidence type="ECO:0000313" key="5">
    <source>
        <dbReference type="Proteomes" id="UP001205311"/>
    </source>
</evidence>
<dbReference type="PRINTS" id="PR00080">
    <property type="entry name" value="SDRFAMILY"/>
</dbReference>